<gene>
    <name evidence="1" type="ORF">UFOVP1144_6</name>
</gene>
<organism evidence="1">
    <name type="scientific">uncultured Caudovirales phage</name>
    <dbReference type="NCBI Taxonomy" id="2100421"/>
    <lineage>
        <taxon>Viruses</taxon>
        <taxon>Duplodnaviria</taxon>
        <taxon>Heunggongvirae</taxon>
        <taxon>Uroviricota</taxon>
        <taxon>Caudoviricetes</taxon>
        <taxon>Peduoviridae</taxon>
        <taxon>Maltschvirus</taxon>
        <taxon>Maltschvirus maltsch</taxon>
    </lineage>
</organism>
<name>A0A6J5QYB5_9CAUD</name>
<sequence length="154" mass="16888">MNQAEVEAYNRKEIREVIKAFKAMDETAIDEAKKVSGALADYALGKIKVAAGTRTVATKVATRIANNGKVSKTSKIGEISLGFASQRFSGGGTTKSLWGGMEFGSNRFPQFPNRTPTLGRGNKGYFIFPTLKVAQPYIIKEWQEAFSKIIKEFA</sequence>
<proteinExistence type="predicted"/>
<dbReference type="EMBL" id="LR797094">
    <property type="protein sequence ID" value="CAB4186381.1"/>
    <property type="molecule type" value="Genomic_DNA"/>
</dbReference>
<evidence type="ECO:0000313" key="1">
    <source>
        <dbReference type="EMBL" id="CAB4186381.1"/>
    </source>
</evidence>
<reference evidence="1" key="1">
    <citation type="submission" date="2020-05" db="EMBL/GenBank/DDBJ databases">
        <authorList>
            <person name="Chiriac C."/>
            <person name="Salcher M."/>
            <person name="Ghai R."/>
            <person name="Kavagutti S V."/>
        </authorList>
    </citation>
    <scope>NUCLEOTIDE SEQUENCE</scope>
</reference>
<protein>
    <submittedName>
        <fullName evidence="1">Uncharacterized protein</fullName>
    </submittedName>
</protein>
<accession>A0A6J5QYB5</accession>